<dbReference type="EMBL" id="JARJLG010000108">
    <property type="protein sequence ID" value="KAJ7744244.1"/>
    <property type="molecule type" value="Genomic_DNA"/>
</dbReference>
<name>A0AAD7IJ37_9AGAR</name>
<reference evidence="1" key="1">
    <citation type="submission" date="2023-03" db="EMBL/GenBank/DDBJ databases">
        <title>Massive genome expansion in bonnet fungi (Mycena s.s.) driven by repeated elements and novel gene families across ecological guilds.</title>
        <authorList>
            <consortium name="Lawrence Berkeley National Laboratory"/>
            <person name="Harder C.B."/>
            <person name="Miyauchi S."/>
            <person name="Viragh M."/>
            <person name="Kuo A."/>
            <person name="Thoen E."/>
            <person name="Andreopoulos B."/>
            <person name="Lu D."/>
            <person name="Skrede I."/>
            <person name="Drula E."/>
            <person name="Henrissat B."/>
            <person name="Morin E."/>
            <person name="Kohler A."/>
            <person name="Barry K."/>
            <person name="LaButti K."/>
            <person name="Morin E."/>
            <person name="Salamov A."/>
            <person name="Lipzen A."/>
            <person name="Mereny Z."/>
            <person name="Hegedus B."/>
            <person name="Baldrian P."/>
            <person name="Stursova M."/>
            <person name="Weitz H."/>
            <person name="Taylor A."/>
            <person name="Grigoriev I.V."/>
            <person name="Nagy L.G."/>
            <person name="Martin F."/>
            <person name="Kauserud H."/>
        </authorList>
    </citation>
    <scope>NUCLEOTIDE SEQUENCE</scope>
    <source>
        <strain evidence="1">CBHHK188m</strain>
    </source>
</reference>
<protein>
    <submittedName>
        <fullName evidence="1">Uncharacterized protein</fullName>
    </submittedName>
</protein>
<organism evidence="1 2">
    <name type="scientific">Mycena maculata</name>
    <dbReference type="NCBI Taxonomy" id="230809"/>
    <lineage>
        <taxon>Eukaryota</taxon>
        <taxon>Fungi</taxon>
        <taxon>Dikarya</taxon>
        <taxon>Basidiomycota</taxon>
        <taxon>Agaricomycotina</taxon>
        <taxon>Agaricomycetes</taxon>
        <taxon>Agaricomycetidae</taxon>
        <taxon>Agaricales</taxon>
        <taxon>Marasmiineae</taxon>
        <taxon>Mycenaceae</taxon>
        <taxon>Mycena</taxon>
    </lineage>
</organism>
<feature type="non-terminal residue" evidence="1">
    <location>
        <position position="1"/>
    </location>
</feature>
<evidence type="ECO:0000313" key="1">
    <source>
        <dbReference type="EMBL" id="KAJ7744244.1"/>
    </source>
</evidence>
<dbReference type="Proteomes" id="UP001215280">
    <property type="component" value="Unassembled WGS sequence"/>
</dbReference>
<proteinExistence type="predicted"/>
<comment type="caution">
    <text evidence="1">The sequence shown here is derived from an EMBL/GenBank/DDBJ whole genome shotgun (WGS) entry which is preliminary data.</text>
</comment>
<evidence type="ECO:0000313" key="2">
    <source>
        <dbReference type="Proteomes" id="UP001215280"/>
    </source>
</evidence>
<keyword evidence="2" id="KW-1185">Reference proteome</keyword>
<dbReference type="AlphaFoldDB" id="A0AAD7IJ37"/>
<feature type="non-terminal residue" evidence="1">
    <location>
        <position position="106"/>
    </location>
</feature>
<gene>
    <name evidence="1" type="ORF">DFH07DRAFT_693599</name>
</gene>
<accession>A0AAD7IJ37</accession>
<sequence length="106" mass="12433">LAPDSVTQYLQKNYLAPETLQMWSVVYPKDRTIFELCDTNVLVEANKWHHILKMFHMDGKHNRHVNQLIHTLLNVALPYYIANHQAQQFGFNGPNLILKVRNSIHK</sequence>